<comment type="caution">
    <text evidence="2">The sequence shown here is derived from an EMBL/GenBank/DDBJ whole genome shotgun (WGS) entry which is preliminary data.</text>
</comment>
<feature type="region of interest" description="Disordered" evidence="1">
    <location>
        <begin position="1"/>
        <end position="64"/>
    </location>
</feature>
<feature type="non-terminal residue" evidence="2">
    <location>
        <position position="281"/>
    </location>
</feature>
<dbReference type="Proteomes" id="UP000765507">
    <property type="component" value="Unassembled WGS sequence"/>
</dbReference>
<evidence type="ECO:0000256" key="1">
    <source>
        <dbReference type="SAM" id="MobiDB-lite"/>
    </source>
</evidence>
<dbReference type="AlphaFoldDB" id="A0A8T1RY89"/>
<feature type="region of interest" description="Disordered" evidence="1">
    <location>
        <begin position="142"/>
        <end position="163"/>
    </location>
</feature>
<feature type="non-terminal residue" evidence="2">
    <location>
        <position position="1"/>
    </location>
</feature>
<feature type="compositionally biased region" description="Acidic residues" evidence="1">
    <location>
        <begin position="1"/>
        <end position="10"/>
    </location>
</feature>
<gene>
    <name evidence="2" type="ORF">G0U57_006698</name>
</gene>
<reference evidence="2 3" key="1">
    <citation type="journal article" date="2020" name="G3 (Bethesda)">
        <title>Draft Genome of the Common Snapping Turtle, Chelydra serpentina, a Model for Phenotypic Plasticity in Reptiles.</title>
        <authorList>
            <person name="Das D."/>
            <person name="Singh S.K."/>
            <person name="Bierstedt J."/>
            <person name="Erickson A."/>
            <person name="Galli G.L.J."/>
            <person name="Crossley D.A. 2nd"/>
            <person name="Rhen T."/>
        </authorList>
    </citation>
    <scope>NUCLEOTIDE SEQUENCE [LARGE SCALE GENOMIC DNA]</scope>
    <source>
        <strain evidence="2">KW</strain>
    </source>
</reference>
<dbReference type="OrthoDB" id="9427476at2759"/>
<feature type="region of interest" description="Disordered" evidence="1">
    <location>
        <begin position="83"/>
        <end position="110"/>
    </location>
</feature>
<evidence type="ECO:0000313" key="2">
    <source>
        <dbReference type="EMBL" id="KAG6921571.1"/>
    </source>
</evidence>
<dbReference type="SMART" id="SM01258">
    <property type="entry name" value="KRBA1"/>
    <property type="match status" value="4"/>
</dbReference>
<keyword evidence="3" id="KW-1185">Reference proteome</keyword>
<proteinExistence type="predicted"/>
<protein>
    <submittedName>
        <fullName evidence="2">Uncharacterized protein</fullName>
    </submittedName>
</protein>
<sequence>KTEVTAEDPQDPGLESCPSARPVSKASPPARLGRSPASRAEREAGGRSLFGDGAVKTEGAAEGCPTRGPLCCWRDVTGPCRPARPACSSPHSSAHRGAEQRRPEPGPWRGPWEVKAEAALEDSPLRGLENCLKDIAVNSPRRAHAPASRGAHRALGERPGRGAGSLAVEEAATEVSPLRGLLSCLTDPAVPSRQHPSTPTCRAPASGAEWETAPRGVEAGLWNSSPEEVMPGTSPLHDLANRLQETPVGTSWASRALVSNAGADVSPRRPATGAVWNWCGE</sequence>
<dbReference type="PANTHER" id="PTHR22740:SF3">
    <property type="entry name" value="PROTEIN KRBA1"/>
    <property type="match status" value="1"/>
</dbReference>
<dbReference type="Pfam" id="PF15287">
    <property type="entry name" value="KRBA1"/>
    <property type="match status" value="3"/>
</dbReference>
<accession>A0A8T1RY89</accession>
<dbReference type="InterPro" id="IPR029317">
    <property type="entry name" value="KRBA1_rpt"/>
</dbReference>
<name>A0A8T1RY89_CHESE</name>
<evidence type="ECO:0000313" key="3">
    <source>
        <dbReference type="Proteomes" id="UP000765507"/>
    </source>
</evidence>
<dbReference type="PANTHER" id="PTHR22740">
    <property type="entry name" value="PROTEIN KRBA1"/>
    <property type="match status" value="1"/>
</dbReference>
<dbReference type="InterPro" id="IPR040095">
    <property type="entry name" value="KRBA1"/>
</dbReference>
<dbReference type="EMBL" id="JAHGAV010001938">
    <property type="protein sequence ID" value="KAG6921571.1"/>
    <property type="molecule type" value="Genomic_DNA"/>
</dbReference>
<organism evidence="2 3">
    <name type="scientific">Chelydra serpentina</name>
    <name type="common">Snapping turtle</name>
    <name type="synonym">Testudo serpentina</name>
    <dbReference type="NCBI Taxonomy" id="8475"/>
    <lineage>
        <taxon>Eukaryota</taxon>
        <taxon>Metazoa</taxon>
        <taxon>Chordata</taxon>
        <taxon>Craniata</taxon>
        <taxon>Vertebrata</taxon>
        <taxon>Euteleostomi</taxon>
        <taxon>Archelosauria</taxon>
        <taxon>Testudinata</taxon>
        <taxon>Testudines</taxon>
        <taxon>Cryptodira</taxon>
        <taxon>Durocryptodira</taxon>
        <taxon>Americhelydia</taxon>
        <taxon>Chelydroidea</taxon>
        <taxon>Chelydridae</taxon>
        <taxon>Chelydra</taxon>
    </lineage>
</organism>